<organism evidence="2 3">
    <name type="scientific">Arenimonas terrae</name>
    <dbReference type="NCBI Taxonomy" id="2546226"/>
    <lineage>
        <taxon>Bacteria</taxon>
        <taxon>Pseudomonadati</taxon>
        <taxon>Pseudomonadota</taxon>
        <taxon>Gammaproteobacteria</taxon>
        <taxon>Lysobacterales</taxon>
        <taxon>Lysobacteraceae</taxon>
        <taxon>Arenimonas</taxon>
    </lineage>
</organism>
<evidence type="ECO:0000313" key="2">
    <source>
        <dbReference type="EMBL" id="TNJ35154.1"/>
    </source>
</evidence>
<name>A0A5C4RVU8_9GAMM</name>
<dbReference type="EMBL" id="SMDR01000001">
    <property type="protein sequence ID" value="TNJ35154.1"/>
    <property type="molecule type" value="Genomic_DNA"/>
</dbReference>
<dbReference type="Proteomes" id="UP000305760">
    <property type="component" value="Unassembled WGS sequence"/>
</dbReference>
<comment type="caution">
    <text evidence="2">The sequence shown here is derived from an EMBL/GenBank/DDBJ whole genome shotgun (WGS) entry which is preliminary data.</text>
</comment>
<reference evidence="2 3" key="1">
    <citation type="submission" date="2019-03" db="EMBL/GenBank/DDBJ databases">
        <title>Arenimonas daejeonensis sp. nov., isolated from compost.</title>
        <authorList>
            <person name="Jeon C.O."/>
        </authorList>
    </citation>
    <scope>NUCLEOTIDE SEQUENCE [LARGE SCALE GENOMIC DNA]</scope>
    <source>
        <strain evidence="2 3">R29</strain>
    </source>
</reference>
<dbReference type="InterPro" id="IPR023614">
    <property type="entry name" value="Porin_dom_sf"/>
</dbReference>
<dbReference type="RefSeq" id="WP_139446319.1">
    <property type="nucleotide sequence ID" value="NZ_SMDR01000001.1"/>
</dbReference>
<evidence type="ECO:0000256" key="1">
    <source>
        <dbReference type="SAM" id="SignalP"/>
    </source>
</evidence>
<dbReference type="OrthoDB" id="9807854at2"/>
<accession>A0A5C4RVU8</accession>
<sequence length="379" mass="41507">MKLAPKLLAAAVLAALSTPALAEITIDVVGGSEVSFEGLVQFDYNDFDSDVVNLNGDILDGDSADNELRRAEIVLKGKGPGMFNWVVGYDAKADKFLDTNVNYRFSGSTVLTVGQYKQPNSLEELSSTKNNDFISKAMVTNTFGIARRLGVALGTGGDTWTLTGSVFGRELTRNLAHGSGYGARFTWAPINESGRLFHLGLSAVDYDTDADTVRIRTRPQADLASARLVDTGNLTNTDRQQTLGVEGIWVQGPFKLQAEYMQSTVDRYSSPEDFTGSSGYVSGVWNVTGETWGYKNGVIATNLPDEPASGMWQLGLRYDTIDLDDGTVLGGQMDSWTAGVNWYWRSNTKFSLNYVAVESERRGVQDDPNILEARVQFYW</sequence>
<dbReference type="Gene3D" id="2.40.160.10">
    <property type="entry name" value="Porin"/>
    <property type="match status" value="1"/>
</dbReference>
<dbReference type="Pfam" id="PF07396">
    <property type="entry name" value="Porin_O_P"/>
    <property type="match status" value="1"/>
</dbReference>
<dbReference type="InterPro" id="IPR010870">
    <property type="entry name" value="Porin_O/P"/>
</dbReference>
<evidence type="ECO:0000313" key="3">
    <source>
        <dbReference type="Proteomes" id="UP000305760"/>
    </source>
</evidence>
<feature type="signal peptide" evidence="1">
    <location>
        <begin position="1"/>
        <end position="22"/>
    </location>
</feature>
<dbReference type="AlphaFoldDB" id="A0A5C4RVU8"/>
<keyword evidence="1" id="KW-0732">Signal</keyword>
<gene>
    <name evidence="2" type="ORF">E1B00_05165</name>
</gene>
<feature type="chain" id="PRO_5022734839" evidence="1">
    <location>
        <begin position="23"/>
        <end position="379"/>
    </location>
</feature>
<protein>
    <submittedName>
        <fullName evidence="2">Porin</fullName>
    </submittedName>
</protein>
<keyword evidence="3" id="KW-1185">Reference proteome</keyword>
<proteinExistence type="predicted"/>
<dbReference type="SUPFAM" id="SSF56935">
    <property type="entry name" value="Porins"/>
    <property type="match status" value="1"/>
</dbReference>